<keyword evidence="3" id="KW-1185">Reference proteome</keyword>
<accession>A0ABY9E819</accession>
<evidence type="ECO:0000259" key="1">
    <source>
        <dbReference type="PROSITE" id="PS50995"/>
    </source>
</evidence>
<sequence>MKRTIEGEALTALILETFRLNGVLLAAGNKLTKPMGMTSARWQVMGAIDEWGQPLTVAQIARRMGLARQGVQRIVNDLEDQGLVTLEENLDHKRSPFVTISEAGHAVMIEIGKAQAAWVNALAEGLSEQGIRDALKLLEIVRDRTEQTGV</sequence>
<dbReference type="InterPro" id="IPR036390">
    <property type="entry name" value="WH_DNA-bd_sf"/>
</dbReference>
<evidence type="ECO:0000313" key="2">
    <source>
        <dbReference type="EMBL" id="WKD48476.1"/>
    </source>
</evidence>
<dbReference type="InterPro" id="IPR039422">
    <property type="entry name" value="MarR/SlyA-like"/>
</dbReference>
<gene>
    <name evidence="2" type="ORF">M8T91_11120</name>
</gene>
<dbReference type="SMART" id="SM00347">
    <property type="entry name" value="HTH_MARR"/>
    <property type="match status" value="1"/>
</dbReference>
<name>A0ABY9E819_9GAMM</name>
<protein>
    <submittedName>
        <fullName evidence="2">MarR family transcriptional regulator</fullName>
    </submittedName>
</protein>
<dbReference type="SUPFAM" id="SSF46785">
    <property type="entry name" value="Winged helix' DNA-binding domain"/>
    <property type="match status" value="1"/>
</dbReference>
<dbReference type="Pfam" id="PF12802">
    <property type="entry name" value="MarR_2"/>
    <property type="match status" value="1"/>
</dbReference>
<dbReference type="Proteomes" id="UP001321520">
    <property type="component" value="Chromosome"/>
</dbReference>
<dbReference type="EMBL" id="CP098023">
    <property type="protein sequence ID" value="WKD48476.1"/>
    <property type="molecule type" value="Genomic_DNA"/>
</dbReference>
<dbReference type="PANTHER" id="PTHR33164:SF43">
    <property type="entry name" value="HTH-TYPE TRANSCRIPTIONAL REPRESSOR YETL"/>
    <property type="match status" value="1"/>
</dbReference>
<proteinExistence type="predicted"/>
<dbReference type="RefSeq" id="WP_301414233.1">
    <property type="nucleotide sequence ID" value="NZ_CP098023.1"/>
</dbReference>
<reference evidence="2 3" key="1">
    <citation type="submission" date="2022-05" db="EMBL/GenBank/DDBJ databases">
        <title>Microbulbifer sp. nov., isolated from sponge.</title>
        <authorList>
            <person name="Gao L."/>
        </authorList>
    </citation>
    <scope>NUCLEOTIDE SEQUENCE [LARGE SCALE GENOMIC DNA]</scope>
    <source>
        <strain evidence="2 3">MI-G</strain>
    </source>
</reference>
<evidence type="ECO:0000313" key="3">
    <source>
        <dbReference type="Proteomes" id="UP001321520"/>
    </source>
</evidence>
<dbReference type="PROSITE" id="PS50995">
    <property type="entry name" value="HTH_MARR_2"/>
    <property type="match status" value="1"/>
</dbReference>
<dbReference type="InterPro" id="IPR000835">
    <property type="entry name" value="HTH_MarR-typ"/>
</dbReference>
<dbReference type="InterPro" id="IPR036388">
    <property type="entry name" value="WH-like_DNA-bd_sf"/>
</dbReference>
<dbReference type="Gene3D" id="1.10.10.10">
    <property type="entry name" value="Winged helix-like DNA-binding domain superfamily/Winged helix DNA-binding domain"/>
    <property type="match status" value="1"/>
</dbReference>
<organism evidence="2 3">
    <name type="scientific">Microbulbifer spongiae</name>
    <dbReference type="NCBI Taxonomy" id="2944933"/>
    <lineage>
        <taxon>Bacteria</taxon>
        <taxon>Pseudomonadati</taxon>
        <taxon>Pseudomonadota</taxon>
        <taxon>Gammaproteobacteria</taxon>
        <taxon>Cellvibrionales</taxon>
        <taxon>Microbulbiferaceae</taxon>
        <taxon>Microbulbifer</taxon>
    </lineage>
</organism>
<feature type="domain" description="HTH marR-type" evidence="1">
    <location>
        <begin position="7"/>
        <end position="143"/>
    </location>
</feature>
<dbReference type="PANTHER" id="PTHR33164">
    <property type="entry name" value="TRANSCRIPTIONAL REGULATOR, MARR FAMILY"/>
    <property type="match status" value="1"/>
</dbReference>